<dbReference type="PANTHER" id="PTHR46888">
    <property type="entry name" value="ZINC KNUCKLE DOMAINCONTAINING PROTEIN-RELATED"/>
    <property type="match status" value="1"/>
</dbReference>
<feature type="domain" description="CCHC-type" evidence="3">
    <location>
        <begin position="245"/>
        <end position="261"/>
    </location>
</feature>
<feature type="region of interest" description="Disordered" evidence="2">
    <location>
        <begin position="199"/>
        <end position="332"/>
    </location>
</feature>
<dbReference type="SUPFAM" id="SSF57756">
    <property type="entry name" value="Retrovirus zinc finger-like domains"/>
    <property type="match status" value="1"/>
</dbReference>
<keyword evidence="1" id="KW-0479">Metal-binding</keyword>
<dbReference type="InterPro" id="IPR001878">
    <property type="entry name" value="Znf_CCHC"/>
</dbReference>
<keyword evidence="1" id="KW-0862">Zinc</keyword>
<dbReference type="GeneTree" id="ENSGT00990000206724"/>
<keyword evidence="1" id="KW-0863">Zinc-finger</keyword>
<dbReference type="PROSITE" id="PS50158">
    <property type="entry name" value="ZF_CCHC"/>
    <property type="match status" value="1"/>
</dbReference>
<evidence type="ECO:0000259" key="3">
    <source>
        <dbReference type="PROSITE" id="PS50158"/>
    </source>
</evidence>
<evidence type="ECO:0000313" key="5">
    <source>
        <dbReference type="Proteomes" id="UP000314982"/>
    </source>
</evidence>
<feature type="compositionally biased region" description="Basic and acidic residues" evidence="2">
    <location>
        <begin position="375"/>
        <end position="384"/>
    </location>
</feature>
<feature type="compositionally biased region" description="Basic and acidic residues" evidence="2">
    <location>
        <begin position="202"/>
        <end position="212"/>
    </location>
</feature>
<evidence type="ECO:0000256" key="1">
    <source>
        <dbReference type="PROSITE-ProRule" id="PRU00047"/>
    </source>
</evidence>
<proteinExistence type="predicted"/>
<dbReference type="InterPro" id="IPR036875">
    <property type="entry name" value="Znf_CCHC_sf"/>
</dbReference>
<accession>A0A4W5P1N4</accession>
<dbReference type="Proteomes" id="UP000314982">
    <property type="component" value="Unassembled WGS sequence"/>
</dbReference>
<reference evidence="4" key="3">
    <citation type="submission" date="2025-09" db="UniProtKB">
        <authorList>
            <consortium name="Ensembl"/>
        </authorList>
    </citation>
    <scope>IDENTIFICATION</scope>
</reference>
<name>A0A4W5P1N4_9TELE</name>
<dbReference type="Gene3D" id="1.10.4020.10">
    <property type="entry name" value="DNA breaking-rejoining enzymes"/>
    <property type="match status" value="1"/>
</dbReference>
<dbReference type="AlphaFoldDB" id="A0A4W5P1N4"/>
<dbReference type="InterPro" id="IPR038269">
    <property type="entry name" value="SCAN_sf"/>
</dbReference>
<organism evidence="4 5">
    <name type="scientific">Hucho hucho</name>
    <name type="common">huchen</name>
    <dbReference type="NCBI Taxonomy" id="62062"/>
    <lineage>
        <taxon>Eukaryota</taxon>
        <taxon>Metazoa</taxon>
        <taxon>Chordata</taxon>
        <taxon>Craniata</taxon>
        <taxon>Vertebrata</taxon>
        <taxon>Euteleostomi</taxon>
        <taxon>Actinopterygii</taxon>
        <taxon>Neopterygii</taxon>
        <taxon>Teleostei</taxon>
        <taxon>Protacanthopterygii</taxon>
        <taxon>Salmoniformes</taxon>
        <taxon>Salmonidae</taxon>
        <taxon>Salmoninae</taxon>
        <taxon>Hucho</taxon>
    </lineage>
</organism>
<dbReference type="GO" id="GO:0003676">
    <property type="term" value="F:nucleic acid binding"/>
    <property type="evidence" value="ECO:0007669"/>
    <property type="project" value="InterPro"/>
</dbReference>
<protein>
    <recommendedName>
        <fullName evidence="3">CCHC-type domain-containing protein</fullName>
    </recommendedName>
</protein>
<evidence type="ECO:0000313" key="4">
    <source>
        <dbReference type="Ensembl" id="ENSHHUP00000057217.1"/>
    </source>
</evidence>
<evidence type="ECO:0000256" key="2">
    <source>
        <dbReference type="SAM" id="MobiDB-lite"/>
    </source>
</evidence>
<sequence length="384" mass="43225">MDNALLQQLITAQQTTIEILQQQLSRQEEPSVKPRAAAHAILPRLSKEDDIEAFIMTFERTATLEEWPPTEWASALDPLLTGVAQEAYFDLDPRKAADYGRLKTEILSQYQLTTRDRAVKFHQWTYTADQPVRAQIFALIRLTKQWLEPGKGVGHVVETLVVDKILRELPRDLKRVGGQANPLSADDIAQAVETYQSTGELLKGDKEERKDAANPVPRLNPARPPPKRLNPLRIWEKSSPTQQGRCYKCQSPDHYAPQCPRKDESMVTESSLPPPHASRFERAGSTLLVSRNSPCPRDSGSNRRTGCGSRSRLGKYGDVSRGADGDLRNTATRQSSRVLYPWRHPLLPHSESVYSHPKRKVYSQGRESTPAEGAVIDRERLSPI</sequence>
<keyword evidence="5" id="KW-1185">Reference proteome</keyword>
<dbReference type="STRING" id="62062.ENSHHUP00000057217"/>
<dbReference type="PANTHER" id="PTHR46888:SF15">
    <property type="entry name" value="ZINC FINGER AND SCAN DOMAIN-CONTAINING PROTEIN 12-LIKE"/>
    <property type="match status" value="1"/>
</dbReference>
<feature type="region of interest" description="Disordered" evidence="2">
    <location>
        <begin position="348"/>
        <end position="384"/>
    </location>
</feature>
<dbReference type="Gene3D" id="4.10.60.10">
    <property type="entry name" value="Zinc finger, CCHC-type"/>
    <property type="match status" value="1"/>
</dbReference>
<dbReference type="SUPFAM" id="SSF47353">
    <property type="entry name" value="Retrovirus capsid dimerization domain-like"/>
    <property type="match status" value="1"/>
</dbReference>
<dbReference type="GO" id="GO:0008270">
    <property type="term" value="F:zinc ion binding"/>
    <property type="evidence" value="ECO:0007669"/>
    <property type="project" value="UniProtKB-KW"/>
</dbReference>
<dbReference type="SMART" id="SM00343">
    <property type="entry name" value="ZnF_C2HC"/>
    <property type="match status" value="1"/>
</dbReference>
<dbReference type="Ensembl" id="ENSHHUT00000059182.1">
    <property type="protein sequence ID" value="ENSHHUP00000057217.1"/>
    <property type="gene ID" value="ENSHHUG00000034130.1"/>
</dbReference>
<reference evidence="4" key="2">
    <citation type="submission" date="2025-08" db="UniProtKB">
        <authorList>
            <consortium name="Ensembl"/>
        </authorList>
    </citation>
    <scope>IDENTIFICATION</scope>
</reference>
<reference evidence="5" key="1">
    <citation type="submission" date="2018-06" db="EMBL/GenBank/DDBJ databases">
        <title>Genome assembly of Danube salmon.</title>
        <authorList>
            <person name="Macqueen D.J."/>
            <person name="Gundappa M.K."/>
        </authorList>
    </citation>
    <scope>NUCLEOTIDE SEQUENCE [LARGE SCALE GENOMIC DNA]</scope>
</reference>